<name>A0A1B0D9D4_PHLPP</name>
<dbReference type="SMART" id="SM00676">
    <property type="entry name" value="DM10"/>
    <property type="match status" value="3"/>
</dbReference>
<dbReference type="InterPro" id="IPR040193">
    <property type="entry name" value="EFHC1/EFHC2/EFHB"/>
</dbReference>
<reference evidence="7" key="1">
    <citation type="submission" date="2022-08" db="UniProtKB">
        <authorList>
            <consortium name="EnsemblMetazoa"/>
        </authorList>
    </citation>
    <scope>IDENTIFICATION</scope>
    <source>
        <strain evidence="7">Israel</strain>
    </source>
</reference>
<protein>
    <recommendedName>
        <fullName evidence="6">DM10 domain-containing protein</fullName>
    </recommendedName>
</protein>
<dbReference type="Pfam" id="PF06565">
    <property type="entry name" value="DM10_dom"/>
    <property type="match status" value="3"/>
</dbReference>
<comment type="subcellular location">
    <subcellularLocation>
        <location evidence="1">Cytoplasm</location>
        <location evidence="1">Cytoskeleton</location>
        <location evidence="1">Cilium axoneme</location>
    </subcellularLocation>
</comment>
<evidence type="ECO:0000256" key="4">
    <source>
        <dbReference type="ARBA" id="ARBA00023212"/>
    </source>
</evidence>
<organism evidence="7 8">
    <name type="scientific">Phlebotomus papatasi</name>
    <name type="common">Sandfly</name>
    <dbReference type="NCBI Taxonomy" id="29031"/>
    <lineage>
        <taxon>Eukaryota</taxon>
        <taxon>Metazoa</taxon>
        <taxon>Ecdysozoa</taxon>
        <taxon>Arthropoda</taxon>
        <taxon>Hexapoda</taxon>
        <taxon>Insecta</taxon>
        <taxon>Pterygota</taxon>
        <taxon>Neoptera</taxon>
        <taxon>Endopterygota</taxon>
        <taxon>Diptera</taxon>
        <taxon>Nematocera</taxon>
        <taxon>Psychodoidea</taxon>
        <taxon>Psychodidae</taxon>
        <taxon>Phlebotomus</taxon>
        <taxon>Phlebotomus</taxon>
    </lineage>
</organism>
<dbReference type="FunFam" id="2.30.29.170:FF:000002">
    <property type="entry name" value="EF-hand domain (C-terminal) containing 1"/>
    <property type="match status" value="1"/>
</dbReference>
<keyword evidence="3" id="KW-0677">Repeat</keyword>
<sequence>NSGFPQGRIIRRSRITKNSSGEYYTWKDINIGSQLNLNGITFHVTGCDPFTREFMLSQGIELEELETKYTHSMYTDTVNSSQIKPQSDGKLRRFLEYQGKVLHFDCVLDETDRPGGNYMTYKLFYYLEDDTISIKELKENREGRDRFPLMLKRTKLEKNLHHPPVEYPANEKDKKDKWVDYYSPSDLMIGEIVSVYGRKFLLVDCDEFTRSYYAKVLKKPQREKFVFHPPKKNATKPDIPPYLGLGTPEDSLASHFNLVAKPPKKDIINYLQNVNKYLRYGCSLESPHPEDKNRKFILQFCLSDGTITIMELKIPNSGMIGGRFLTSQKVWKPGCDPHQPEYYTPKDILIGSTLIINSHRFLINSADLYVYRYMQEHPELFTDQAMESVRKYHISEGNLRPETGETQKIPLTTTETFNELTELEQHLKDTNLCDREKDQFIGKYHEIDKVKGSLPGQEIDIADLRRDECKDKTVGKSEGVPYVHETFMGPLERHTLIS</sequence>
<dbReference type="GO" id="GO:0005930">
    <property type="term" value="C:axoneme"/>
    <property type="evidence" value="ECO:0007669"/>
    <property type="project" value="UniProtKB-SubCell"/>
</dbReference>
<dbReference type="GO" id="GO:0043014">
    <property type="term" value="F:alpha-tubulin binding"/>
    <property type="evidence" value="ECO:0007669"/>
    <property type="project" value="TreeGrafter"/>
</dbReference>
<feature type="domain" description="DM10" evidence="6">
    <location>
        <begin position="98"/>
        <end position="217"/>
    </location>
</feature>
<evidence type="ECO:0000256" key="5">
    <source>
        <dbReference type="ARBA" id="ARBA00023273"/>
    </source>
</evidence>
<dbReference type="EMBL" id="AJVK01028174">
    <property type="status" value="NOT_ANNOTATED_CDS"/>
    <property type="molecule type" value="Genomic_DNA"/>
</dbReference>
<keyword evidence="8" id="KW-1185">Reference proteome</keyword>
<feature type="domain" description="DM10" evidence="6">
    <location>
        <begin position="274"/>
        <end position="378"/>
    </location>
</feature>
<evidence type="ECO:0000256" key="3">
    <source>
        <dbReference type="ARBA" id="ARBA00022737"/>
    </source>
</evidence>
<dbReference type="InterPro" id="IPR006602">
    <property type="entry name" value="DM10_dom"/>
</dbReference>
<keyword evidence="4" id="KW-0206">Cytoskeleton</keyword>
<dbReference type="VEuPathDB" id="VectorBase:PPAPM1_000893"/>
<dbReference type="GO" id="GO:0060285">
    <property type="term" value="P:cilium-dependent cell motility"/>
    <property type="evidence" value="ECO:0007669"/>
    <property type="project" value="TreeGrafter"/>
</dbReference>
<dbReference type="AlphaFoldDB" id="A0A1B0D9D4"/>
<evidence type="ECO:0000256" key="1">
    <source>
        <dbReference type="ARBA" id="ARBA00004430"/>
    </source>
</evidence>
<dbReference type="Proteomes" id="UP000092462">
    <property type="component" value="Unassembled WGS sequence"/>
</dbReference>
<keyword evidence="5" id="KW-0966">Cell projection</keyword>
<keyword evidence="2" id="KW-0963">Cytoplasm</keyword>
<evidence type="ECO:0000313" key="7">
    <source>
        <dbReference type="EnsemblMetazoa" id="PPAI004246-PA"/>
    </source>
</evidence>
<dbReference type="PANTHER" id="PTHR12086:SF9">
    <property type="entry name" value="EF-HAND DOMAIN-CONTAINING PROTEIN 1"/>
    <property type="match status" value="1"/>
</dbReference>
<dbReference type="GO" id="GO:0007052">
    <property type="term" value="P:mitotic spindle organization"/>
    <property type="evidence" value="ECO:0007669"/>
    <property type="project" value="TreeGrafter"/>
</dbReference>
<dbReference type="Gene3D" id="2.30.29.170">
    <property type="match status" value="3"/>
</dbReference>
<proteinExistence type="predicted"/>
<dbReference type="PROSITE" id="PS51336">
    <property type="entry name" value="DM10"/>
    <property type="match status" value="3"/>
</dbReference>
<evidence type="ECO:0000256" key="2">
    <source>
        <dbReference type="ARBA" id="ARBA00022490"/>
    </source>
</evidence>
<evidence type="ECO:0000313" key="8">
    <source>
        <dbReference type="Proteomes" id="UP000092462"/>
    </source>
</evidence>
<dbReference type="VEuPathDB" id="VectorBase:PPAI004246"/>
<dbReference type="PANTHER" id="PTHR12086">
    <property type="entry name" value="EF-HAND DOMAIN C-TERMINAL CONTAINING PROTEIN"/>
    <property type="match status" value="1"/>
</dbReference>
<feature type="domain" description="DM10" evidence="6">
    <location>
        <begin position="1"/>
        <end position="59"/>
    </location>
</feature>
<dbReference type="GO" id="GO:0000281">
    <property type="term" value="P:mitotic cytokinesis"/>
    <property type="evidence" value="ECO:0007669"/>
    <property type="project" value="TreeGrafter"/>
</dbReference>
<evidence type="ECO:0000259" key="6">
    <source>
        <dbReference type="PROSITE" id="PS51336"/>
    </source>
</evidence>
<accession>A0A1B0D9D4</accession>
<dbReference type="EnsemblMetazoa" id="PPAI004246-RA">
    <property type="protein sequence ID" value="PPAI004246-PA"/>
    <property type="gene ID" value="PPAI004246"/>
</dbReference>
<dbReference type="GO" id="GO:0072686">
    <property type="term" value="C:mitotic spindle"/>
    <property type="evidence" value="ECO:0007669"/>
    <property type="project" value="TreeGrafter"/>
</dbReference>